<feature type="transmembrane region" description="Helical" evidence="2">
    <location>
        <begin position="248"/>
        <end position="266"/>
    </location>
</feature>
<feature type="region of interest" description="Disordered" evidence="1">
    <location>
        <begin position="399"/>
        <end position="464"/>
    </location>
</feature>
<evidence type="ECO:0000256" key="1">
    <source>
        <dbReference type="SAM" id="MobiDB-lite"/>
    </source>
</evidence>
<reference evidence="3" key="1">
    <citation type="submission" date="2022-01" db="EMBL/GenBank/DDBJ databases">
        <title>Microbacterium eymi and Microbacterium rhizovicinus sp. nov., isolated from the rhizospheric soil of Elymus tsukushiensis, a plant native to the Dokdo Islands, Republic of Korea.</title>
        <authorList>
            <person name="Hwang Y.J."/>
        </authorList>
    </citation>
    <scope>NUCLEOTIDE SEQUENCE</scope>
    <source>
        <strain evidence="3">KUDC0405</strain>
    </source>
</reference>
<sequence>MFGMLWAGAALVLVLAGMTALAVLQGPDQARLVAVLGGALLLVGWVVGPVLIAGNDTTVDAGRLAPFPLTTRQIMLALTGTGATGVPGIATTIAALGTVALWVRWPAAALAAPVCALIGVATCVVANRLIATLSAGFGSARRGREVVGTAVLILMIFSGPIITGALGALDAAGGSLDRLTQAAEVLSWTPLGAAWAVPAELAVGAWLPALAKTVIAAATVAALWWAWWRALAASTAAPRRAARATKSGALGLFGPLPTGAAGATWARSLTAWLRDPRYLRQFILVPLIPFLFLFTGGVGGGMFSASAVVVAFVLSIVGYTDISYDGTAFASVLSSGARGWQDRLGRMLAAASVGIPAVVAVALITVAVADAWRVAAVGSGGGARAAAGRVRGVGGVVGADRHAGRGGRRQPVQDRAGADVRERSAGVRGDGRRAGGRDAVARARADRCARRPSASWAGSGWPSR</sequence>
<keyword evidence="4" id="KW-1185">Reference proteome</keyword>
<dbReference type="Proteomes" id="UP001054811">
    <property type="component" value="Chromosome"/>
</dbReference>
<feature type="transmembrane region" description="Helical" evidence="2">
    <location>
        <begin position="74"/>
        <end position="101"/>
    </location>
</feature>
<feature type="transmembrane region" description="Helical" evidence="2">
    <location>
        <begin position="32"/>
        <end position="53"/>
    </location>
</feature>
<protein>
    <recommendedName>
        <fullName evidence="5">ABC transporter permease</fullName>
    </recommendedName>
</protein>
<keyword evidence="2" id="KW-0812">Transmembrane</keyword>
<feature type="compositionally biased region" description="Basic and acidic residues" evidence="1">
    <location>
        <begin position="416"/>
        <end position="449"/>
    </location>
</feature>
<feature type="transmembrane region" description="Helical" evidence="2">
    <location>
        <begin position="107"/>
        <end position="126"/>
    </location>
</feature>
<feature type="transmembrane region" description="Helical" evidence="2">
    <location>
        <begin position="146"/>
        <end position="169"/>
    </location>
</feature>
<feature type="transmembrane region" description="Helical" evidence="2">
    <location>
        <begin position="344"/>
        <end position="369"/>
    </location>
</feature>
<proteinExistence type="predicted"/>
<organism evidence="3 4">
    <name type="scientific">Microbacterium elymi</name>
    <dbReference type="NCBI Taxonomy" id="2909587"/>
    <lineage>
        <taxon>Bacteria</taxon>
        <taxon>Bacillati</taxon>
        <taxon>Actinomycetota</taxon>
        <taxon>Actinomycetes</taxon>
        <taxon>Micrococcales</taxon>
        <taxon>Microbacteriaceae</taxon>
        <taxon>Microbacterium</taxon>
    </lineage>
</organism>
<keyword evidence="2" id="KW-0472">Membrane</keyword>
<feature type="transmembrane region" description="Helical" evidence="2">
    <location>
        <begin position="205"/>
        <end position="227"/>
    </location>
</feature>
<dbReference type="EMBL" id="CP091139">
    <property type="protein sequence ID" value="UUT35116.1"/>
    <property type="molecule type" value="Genomic_DNA"/>
</dbReference>
<gene>
    <name evidence="3" type="ORF">L2X98_33190</name>
</gene>
<feature type="transmembrane region" description="Helical" evidence="2">
    <location>
        <begin position="305"/>
        <end position="324"/>
    </location>
</feature>
<dbReference type="RefSeq" id="WP_259611666.1">
    <property type="nucleotide sequence ID" value="NZ_CP091139.2"/>
</dbReference>
<evidence type="ECO:0000313" key="3">
    <source>
        <dbReference type="EMBL" id="UUT35116.1"/>
    </source>
</evidence>
<evidence type="ECO:0008006" key="5">
    <source>
        <dbReference type="Google" id="ProtNLM"/>
    </source>
</evidence>
<name>A0ABY5NJ10_9MICO</name>
<evidence type="ECO:0000256" key="2">
    <source>
        <dbReference type="SAM" id="Phobius"/>
    </source>
</evidence>
<feature type="transmembrane region" description="Helical" evidence="2">
    <location>
        <begin position="278"/>
        <end position="298"/>
    </location>
</feature>
<keyword evidence="2" id="KW-1133">Transmembrane helix</keyword>
<accession>A0ABY5NJ10</accession>
<evidence type="ECO:0000313" key="4">
    <source>
        <dbReference type="Proteomes" id="UP001054811"/>
    </source>
</evidence>